<proteinExistence type="predicted"/>
<reference evidence="2" key="2">
    <citation type="journal article" date="2021" name="PeerJ">
        <title>Extensive microbial diversity within the chicken gut microbiome revealed by metagenomics and culture.</title>
        <authorList>
            <person name="Gilroy R."/>
            <person name="Ravi A."/>
            <person name="Getino M."/>
            <person name="Pursley I."/>
            <person name="Horton D.L."/>
            <person name="Alikhan N.F."/>
            <person name="Baker D."/>
            <person name="Gharbi K."/>
            <person name="Hall N."/>
            <person name="Watson M."/>
            <person name="Adriaenssens E.M."/>
            <person name="Foster-Nyarko E."/>
            <person name="Jarju S."/>
            <person name="Secka A."/>
            <person name="Antonio M."/>
            <person name="Oren A."/>
            <person name="Chaudhuri R.R."/>
            <person name="La Ragione R."/>
            <person name="Hildebrand F."/>
            <person name="Pallen M.J."/>
        </authorList>
    </citation>
    <scope>NUCLEOTIDE SEQUENCE</scope>
    <source>
        <strain evidence="2">CHK199-13235</strain>
    </source>
</reference>
<dbReference type="EMBL" id="DVJP01000018">
    <property type="protein sequence ID" value="HIS75569.1"/>
    <property type="molecule type" value="Genomic_DNA"/>
</dbReference>
<organism evidence="2 3">
    <name type="scientific">Candidatus Merdivicinus excrementipullorum</name>
    <dbReference type="NCBI Taxonomy" id="2840867"/>
    <lineage>
        <taxon>Bacteria</taxon>
        <taxon>Bacillati</taxon>
        <taxon>Bacillota</taxon>
        <taxon>Clostridia</taxon>
        <taxon>Eubacteriales</taxon>
        <taxon>Oscillospiraceae</taxon>
        <taxon>Oscillospiraceae incertae sedis</taxon>
        <taxon>Candidatus Merdivicinus</taxon>
    </lineage>
</organism>
<dbReference type="InterPro" id="IPR017937">
    <property type="entry name" value="Thioredoxin_CS"/>
</dbReference>
<dbReference type="SUPFAM" id="SSF52833">
    <property type="entry name" value="Thioredoxin-like"/>
    <property type="match status" value="1"/>
</dbReference>
<sequence>MGRKWKAVLAAAALVVVLGGAYFLYGFLSDKYGPAAIPETEYEAAPDFTVYDADGNPVKLSDFLGKPVVVNLWASWCGPCKQEMPLFQELYEEHGEEVEVLMVNLCAFGNDNVQDAKDLIAEEGYTFPVYFDTDGEAMVNYVGRGVPVSVFVDAGGGLAGYQPGALTEEIMELGLDRILPAENP</sequence>
<name>A0A9D1FL42_9FIRM</name>
<dbReference type="GO" id="GO:0016209">
    <property type="term" value="F:antioxidant activity"/>
    <property type="evidence" value="ECO:0007669"/>
    <property type="project" value="InterPro"/>
</dbReference>
<evidence type="ECO:0000259" key="1">
    <source>
        <dbReference type="PROSITE" id="PS51352"/>
    </source>
</evidence>
<dbReference type="Proteomes" id="UP000824002">
    <property type="component" value="Unassembled WGS sequence"/>
</dbReference>
<dbReference type="PROSITE" id="PS00194">
    <property type="entry name" value="THIOREDOXIN_1"/>
    <property type="match status" value="1"/>
</dbReference>
<dbReference type="InterPro" id="IPR000866">
    <property type="entry name" value="AhpC/TSA"/>
</dbReference>
<dbReference type="Pfam" id="PF00578">
    <property type="entry name" value="AhpC-TSA"/>
    <property type="match status" value="1"/>
</dbReference>
<feature type="domain" description="Thioredoxin" evidence="1">
    <location>
        <begin position="39"/>
        <end position="180"/>
    </location>
</feature>
<dbReference type="PANTHER" id="PTHR42852:SF17">
    <property type="entry name" value="THIOREDOXIN-LIKE PROTEIN HI_1115"/>
    <property type="match status" value="1"/>
</dbReference>
<dbReference type="PROSITE" id="PS51352">
    <property type="entry name" value="THIOREDOXIN_2"/>
    <property type="match status" value="1"/>
</dbReference>
<gene>
    <name evidence="2" type="ORF">IAB51_02055</name>
</gene>
<dbReference type="InterPro" id="IPR036249">
    <property type="entry name" value="Thioredoxin-like_sf"/>
</dbReference>
<dbReference type="GO" id="GO:0016491">
    <property type="term" value="F:oxidoreductase activity"/>
    <property type="evidence" value="ECO:0007669"/>
    <property type="project" value="InterPro"/>
</dbReference>
<dbReference type="AlphaFoldDB" id="A0A9D1FL42"/>
<dbReference type="CDD" id="cd02966">
    <property type="entry name" value="TlpA_like_family"/>
    <property type="match status" value="1"/>
</dbReference>
<dbReference type="PANTHER" id="PTHR42852">
    <property type="entry name" value="THIOL:DISULFIDE INTERCHANGE PROTEIN DSBE"/>
    <property type="match status" value="1"/>
</dbReference>
<accession>A0A9D1FL42</accession>
<reference evidence="2" key="1">
    <citation type="submission" date="2020-10" db="EMBL/GenBank/DDBJ databases">
        <authorList>
            <person name="Gilroy R."/>
        </authorList>
    </citation>
    <scope>NUCLEOTIDE SEQUENCE</scope>
    <source>
        <strain evidence="2">CHK199-13235</strain>
    </source>
</reference>
<evidence type="ECO:0000313" key="2">
    <source>
        <dbReference type="EMBL" id="HIS75569.1"/>
    </source>
</evidence>
<protein>
    <submittedName>
        <fullName evidence="2">TlpA family protein disulfide reductase</fullName>
    </submittedName>
</protein>
<dbReference type="InterPro" id="IPR013766">
    <property type="entry name" value="Thioredoxin_domain"/>
</dbReference>
<dbReference type="InterPro" id="IPR050553">
    <property type="entry name" value="Thioredoxin_ResA/DsbE_sf"/>
</dbReference>
<dbReference type="Gene3D" id="3.40.30.10">
    <property type="entry name" value="Glutaredoxin"/>
    <property type="match status" value="1"/>
</dbReference>
<comment type="caution">
    <text evidence="2">The sequence shown here is derived from an EMBL/GenBank/DDBJ whole genome shotgun (WGS) entry which is preliminary data.</text>
</comment>
<evidence type="ECO:0000313" key="3">
    <source>
        <dbReference type="Proteomes" id="UP000824002"/>
    </source>
</evidence>